<dbReference type="RefSeq" id="WP_113031556.1">
    <property type="nucleotide sequence ID" value="NZ_QMFB01000007.1"/>
</dbReference>
<comment type="caution">
    <text evidence="1">The sequence shown here is derived from an EMBL/GenBank/DDBJ whole genome shotgun (WGS) entry which is preliminary data.</text>
</comment>
<gene>
    <name evidence="1" type="ORF">DQG23_14410</name>
</gene>
<accession>A0A329MMI2</accession>
<sequence length="132" mass="15210">MNSNFLKLMPMAGDLKLSHKKNHFGVTVSTKEVVLHKPHANYYLNFEDVISITPFESKLFAPFRFVNKQETQQEIVQADDGTPRYRFYAKKATLHNRSGLFTLGTMQFVIPVHRDLMKAIGLYGGWDVAFDR</sequence>
<evidence type="ECO:0000313" key="1">
    <source>
        <dbReference type="EMBL" id="RAV20698.1"/>
    </source>
</evidence>
<dbReference type="EMBL" id="QMFB01000007">
    <property type="protein sequence ID" value="RAV20698.1"/>
    <property type="molecule type" value="Genomic_DNA"/>
</dbReference>
<reference evidence="1 2" key="1">
    <citation type="journal article" date="2009" name="Int. J. Syst. Evol. Microbiol.">
        <title>Paenibacillus contaminans sp. nov., isolated from a contaminated laboratory plate.</title>
        <authorList>
            <person name="Chou J.H."/>
            <person name="Lee J.H."/>
            <person name="Lin M.C."/>
            <person name="Chang P.S."/>
            <person name="Arun A.B."/>
            <person name="Young C.C."/>
            <person name="Chen W.M."/>
        </authorList>
    </citation>
    <scope>NUCLEOTIDE SEQUENCE [LARGE SCALE GENOMIC DNA]</scope>
    <source>
        <strain evidence="1 2">CKOBP-6</strain>
    </source>
</reference>
<protein>
    <submittedName>
        <fullName evidence="1">Uncharacterized protein</fullName>
    </submittedName>
</protein>
<dbReference type="OrthoDB" id="2381628at2"/>
<organism evidence="1 2">
    <name type="scientific">Paenibacillus contaminans</name>
    <dbReference type="NCBI Taxonomy" id="450362"/>
    <lineage>
        <taxon>Bacteria</taxon>
        <taxon>Bacillati</taxon>
        <taxon>Bacillota</taxon>
        <taxon>Bacilli</taxon>
        <taxon>Bacillales</taxon>
        <taxon>Paenibacillaceae</taxon>
        <taxon>Paenibacillus</taxon>
    </lineage>
</organism>
<proteinExistence type="predicted"/>
<evidence type="ECO:0000313" key="2">
    <source>
        <dbReference type="Proteomes" id="UP000250369"/>
    </source>
</evidence>
<dbReference type="Proteomes" id="UP000250369">
    <property type="component" value="Unassembled WGS sequence"/>
</dbReference>
<name>A0A329MMI2_9BACL</name>
<keyword evidence="2" id="KW-1185">Reference proteome</keyword>
<dbReference type="AlphaFoldDB" id="A0A329MMI2"/>